<evidence type="ECO:0000256" key="2">
    <source>
        <dbReference type="ARBA" id="ARBA00005624"/>
    </source>
</evidence>
<dbReference type="InterPro" id="IPR007886">
    <property type="entry name" value="AlaDH/PNT_N"/>
</dbReference>
<evidence type="ECO:0000256" key="9">
    <source>
        <dbReference type="ARBA" id="ARBA00023027"/>
    </source>
</evidence>
<comment type="similarity">
    <text evidence="2">In the N-terminal section; belongs to the AlaDH/PNT family.</text>
</comment>
<gene>
    <name evidence="18" type="primary">LYS1_8</name>
    <name evidence="18" type="ORF">OS493_018699</name>
</gene>
<dbReference type="PIRSF" id="PIRSF018250">
    <property type="entry name" value="Saccharopine_DH_Lys"/>
    <property type="match status" value="1"/>
</dbReference>
<evidence type="ECO:0000256" key="13">
    <source>
        <dbReference type="PIRSR" id="PIRSR018250-1"/>
    </source>
</evidence>
<evidence type="ECO:0000313" key="19">
    <source>
        <dbReference type="Proteomes" id="UP001163046"/>
    </source>
</evidence>
<evidence type="ECO:0000256" key="10">
    <source>
        <dbReference type="ARBA" id="ARBA00023157"/>
    </source>
</evidence>
<dbReference type="PANTHER" id="PTHR11133:SF23">
    <property type="entry name" value="SACCHAROPINE DEHYDROGENASE [NAD(+), L-LYSINE-FORMING]"/>
    <property type="match status" value="1"/>
</dbReference>
<sequence>MVVHVWLRSEPKTSERRSALSPDKCKDLLLAGFKVTVEYSSNRVFTDEEFASVEGVNMVPEGSWVDAPKEAFILGIKELAESFTPIPHTHIYFAHAYNNQDGWAEVLNRFIKGGGRILDVEYMTDDCDRRVAAAFPPLAGFTGMAIGLSAWCHKQTSPQSPMPALEPYGHESLLKDDLKMQLQEAAKAKGLSECYPRVIIIGALGRCGKGALDLAYKVGIPSTHIAKWDMIETKGGGPFEEILQYDIFVNCINLMKKIPPFLTREVLDTDQRKLSVVVDVSCDSTNPNNPLPFCDSITTFQHPCRSLQLSNSTKPLNVVAIDNLPSLLPRESSVMFAESMTPYLLKLPEVDTHPVWVRAREKFDEKVAEVLKHTIKS</sequence>
<evidence type="ECO:0000256" key="3">
    <source>
        <dbReference type="ARBA" id="ARBA00005689"/>
    </source>
</evidence>
<dbReference type="PANTHER" id="PTHR11133">
    <property type="entry name" value="SACCHAROPINE DEHYDROGENASE"/>
    <property type="match status" value="1"/>
</dbReference>
<evidence type="ECO:0000256" key="1">
    <source>
        <dbReference type="ARBA" id="ARBA00004884"/>
    </source>
</evidence>
<reference evidence="18" key="1">
    <citation type="submission" date="2023-01" db="EMBL/GenBank/DDBJ databases">
        <title>Genome assembly of the deep-sea coral Lophelia pertusa.</title>
        <authorList>
            <person name="Herrera S."/>
            <person name="Cordes E."/>
        </authorList>
    </citation>
    <scope>NUCLEOTIDE SEQUENCE</scope>
    <source>
        <strain evidence="18">USNM1676648</strain>
        <tissue evidence="18">Polyp</tissue>
    </source>
</reference>
<keyword evidence="9 14" id="KW-0520">NAD</keyword>
<dbReference type="FunFam" id="3.40.50.720:FF:000217">
    <property type="entry name" value="Saccharopine dehydrogenase [NAD(+), L-lysine-forming]"/>
    <property type="match status" value="1"/>
</dbReference>
<feature type="domain" description="Alanine dehydrogenase/pyridine nucleotide transhydrogenase N-terminal" evidence="17">
    <location>
        <begin position="6"/>
        <end position="142"/>
    </location>
</feature>
<keyword evidence="7" id="KW-0028">Amino-acid biosynthesis</keyword>
<evidence type="ECO:0000256" key="7">
    <source>
        <dbReference type="ARBA" id="ARBA00022605"/>
    </source>
</evidence>
<dbReference type="CDD" id="cd12188">
    <property type="entry name" value="SDH"/>
    <property type="match status" value="1"/>
</dbReference>
<dbReference type="InterPro" id="IPR027281">
    <property type="entry name" value="Lys1"/>
</dbReference>
<proteinExistence type="inferred from homology"/>
<dbReference type="SUPFAM" id="SSF52283">
    <property type="entry name" value="Formate/glycerate dehydrogenase catalytic domain-like"/>
    <property type="match status" value="1"/>
</dbReference>
<protein>
    <recommendedName>
        <fullName evidence="6">Saccharopine dehydrogenase [NAD(+), L-lysine-forming]</fullName>
        <ecNumber evidence="5">1.5.1.7</ecNumber>
    </recommendedName>
    <alternativeName>
        <fullName evidence="11">Lysine--2-oxoglutarate reductase</fullName>
    </alternativeName>
</protein>
<dbReference type="Proteomes" id="UP001163046">
    <property type="component" value="Unassembled WGS sequence"/>
</dbReference>
<dbReference type="GO" id="GO:0019878">
    <property type="term" value="P:lysine biosynthetic process via aminoadipic acid"/>
    <property type="evidence" value="ECO:0007669"/>
    <property type="project" value="TreeGrafter"/>
</dbReference>
<comment type="caution">
    <text evidence="18">The sequence shown here is derived from an EMBL/GenBank/DDBJ whole genome shotgun (WGS) entry which is preliminary data.</text>
</comment>
<evidence type="ECO:0000256" key="5">
    <source>
        <dbReference type="ARBA" id="ARBA00012847"/>
    </source>
</evidence>
<keyword evidence="10" id="KW-1015">Disulfide bond</keyword>
<comment type="catalytic activity">
    <reaction evidence="12">
        <text>L-saccharopine + NAD(+) + H2O = L-lysine + 2-oxoglutarate + NADH + H(+)</text>
        <dbReference type="Rhea" id="RHEA:12440"/>
        <dbReference type="ChEBI" id="CHEBI:15377"/>
        <dbReference type="ChEBI" id="CHEBI:15378"/>
        <dbReference type="ChEBI" id="CHEBI:16810"/>
        <dbReference type="ChEBI" id="CHEBI:32551"/>
        <dbReference type="ChEBI" id="CHEBI:57540"/>
        <dbReference type="ChEBI" id="CHEBI:57945"/>
        <dbReference type="ChEBI" id="CHEBI:57951"/>
        <dbReference type="EC" id="1.5.1.7"/>
    </reaction>
</comment>
<keyword evidence="8" id="KW-0560">Oxidoreductase</keyword>
<dbReference type="GO" id="GO:0004754">
    <property type="term" value="F:saccharopine dehydrogenase (NAD+, L-lysine-forming) activity"/>
    <property type="evidence" value="ECO:0007669"/>
    <property type="project" value="UniProtKB-EC"/>
</dbReference>
<accession>A0A9W9ZP90</accession>
<dbReference type="OrthoDB" id="265306at2759"/>
<evidence type="ECO:0000256" key="15">
    <source>
        <dbReference type="PIRSR" id="PIRSR018250-4"/>
    </source>
</evidence>
<dbReference type="InterPro" id="IPR007698">
    <property type="entry name" value="AlaDH/PNT_NAD(H)-bd"/>
</dbReference>
<evidence type="ECO:0000256" key="6">
    <source>
        <dbReference type="ARBA" id="ARBA00021221"/>
    </source>
</evidence>
<organism evidence="18 19">
    <name type="scientific">Desmophyllum pertusum</name>
    <dbReference type="NCBI Taxonomy" id="174260"/>
    <lineage>
        <taxon>Eukaryota</taxon>
        <taxon>Metazoa</taxon>
        <taxon>Cnidaria</taxon>
        <taxon>Anthozoa</taxon>
        <taxon>Hexacorallia</taxon>
        <taxon>Scleractinia</taxon>
        <taxon>Caryophylliina</taxon>
        <taxon>Caryophylliidae</taxon>
        <taxon>Desmophyllum</taxon>
    </lineage>
</organism>
<feature type="domain" description="Alanine dehydrogenase/pyridine nucleotide transhydrogenase NAD(H)-binding" evidence="16">
    <location>
        <begin position="182"/>
        <end position="320"/>
    </location>
</feature>
<dbReference type="AlphaFoldDB" id="A0A9W9ZP90"/>
<dbReference type="Gene3D" id="3.40.50.720">
    <property type="entry name" value="NAD(P)-binding Rossmann-like Domain"/>
    <property type="match status" value="2"/>
</dbReference>
<dbReference type="InterPro" id="IPR036291">
    <property type="entry name" value="NAD(P)-bd_dom_sf"/>
</dbReference>
<evidence type="ECO:0000313" key="18">
    <source>
        <dbReference type="EMBL" id="KAJ7385010.1"/>
    </source>
</evidence>
<evidence type="ECO:0000259" key="16">
    <source>
        <dbReference type="SMART" id="SM01002"/>
    </source>
</evidence>
<feature type="binding site" evidence="14">
    <location>
        <position position="229"/>
    </location>
    <ligand>
        <name>NAD(+)</name>
        <dbReference type="ChEBI" id="CHEBI:57540"/>
    </ligand>
</feature>
<dbReference type="InterPro" id="IPR051168">
    <property type="entry name" value="AASS"/>
</dbReference>
<evidence type="ECO:0000256" key="8">
    <source>
        <dbReference type="ARBA" id="ARBA00023002"/>
    </source>
</evidence>
<dbReference type="GO" id="GO:0005737">
    <property type="term" value="C:cytoplasm"/>
    <property type="evidence" value="ECO:0007669"/>
    <property type="project" value="TreeGrafter"/>
</dbReference>
<feature type="binding site" evidence="14">
    <location>
        <position position="129"/>
    </location>
    <ligand>
        <name>NAD(+)</name>
        <dbReference type="ChEBI" id="CHEBI:57540"/>
    </ligand>
</feature>
<evidence type="ECO:0000256" key="4">
    <source>
        <dbReference type="ARBA" id="ARBA00011245"/>
    </source>
</evidence>
<feature type="binding site" evidence="14">
    <location>
        <begin position="321"/>
        <end position="324"/>
    </location>
    <ligand>
        <name>NAD(+)</name>
        <dbReference type="ChEBI" id="CHEBI:57540"/>
    </ligand>
</feature>
<feature type="active site" description="Proton donor" evidence="13">
    <location>
        <position position="95"/>
    </location>
</feature>
<dbReference type="EC" id="1.5.1.7" evidence="5"/>
<feature type="active site" description="Proton acceptor" evidence="13">
    <location>
        <position position="77"/>
    </location>
</feature>
<name>A0A9W9ZP90_9CNID</name>
<feature type="disulfide bond" evidence="15">
    <location>
        <begin position="207"/>
        <end position="251"/>
    </location>
</feature>
<feature type="binding site" evidence="14">
    <location>
        <position position="233"/>
    </location>
    <ligand>
        <name>NAD(+)</name>
        <dbReference type="ChEBI" id="CHEBI:57540"/>
    </ligand>
</feature>
<evidence type="ECO:0000256" key="11">
    <source>
        <dbReference type="ARBA" id="ARBA00033228"/>
    </source>
</evidence>
<dbReference type="Pfam" id="PF05222">
    <property type="entry name" value="AlaDh_PNT_N"/>
    <property type="match status" value="1"/>
</dbReference>
<dbReference type="SMART" id="SM01003">
    <property type="entry name" value="AlaDh_PNT_N"/>
    <property type="match status" value="1"/>
</dbReference>
<dbReference type="SMART" id="SM01002">
    <property type="entry name" value="AlaDh_PNT_C"/>
    <property type="match status" value="1"/>
</dbReference>
<feature type="binding site" evidence="14">
    <location>
        <begin position="205"/>
        <end position="206"/>
    </location>
    <ligand>
        <name>NAD(+)</name>
        <dbReference type="ChEBI" id="CHEBI:57540"/>
    </ligand>
</feature>
<dbReference type="EMBL" id="MU825883">
    <property type="protein sequence ID" value="KAJ7385010.1"/>
    <property type="molecule type" value="Genomic_DNA"/>
</dbReference>
<evidence type="ECO:0000259" key="17">
    <source>
        <dbReference type="SMART" id="SM01003"/>
    </source>
</evidence>
<keyword evidence="19" id="KW-1185">Reference proteome</keyword>
<comment type="similarity">
    <text evidence="3">Belongs to the AlaDH/PNT family.</text>
</comment>
<comment type="pathway">
    <text evidence="1">Amino-acid biosynthesis; L-lysine biosynthesis via AAA pathway; L-lysine from L-alpha-aminoadipate (fungal route): step 3/3.</text>
</comment>
<evidence type="ECO:0000256" key="12">
    <source>
        <dbReference type="ARBA" id="ARBA00047860"/>
    </source>
</evidence>
<comment type="subunit">
    <text evidence="4">Monomer.</text>
</comment>
<evidence type="ECO:0000256" key="14">
    <source>
        <dbReference type="PIRSR" id="PIRSR018250-3"/>
    </source>
</evidence>
<dbReference type="Pfam" id="PF01262">
    <property type="entry name" value="AlaDh_PNT_C"/>
    <property type="match status" value="1"/>
</dbReference>
<dbReference type="SUPFAM" id="SSF51735">
    <property type="entry name" value="NAD(P)-binding Rossmann-fold domains"/>
    <property type="match status" value="1"/>
</dbReference>
<feature type="binding site" evidence="14">
    <location>
        <position position="280"/>
    </location>
    <ligand>
        <name>NAD(+)</name>
        <dbReference type="ChEBI" id="CHEBI:57540"/>
    </ligand>
</feature>